<comment type="caution">
    <text evidence="8">The sequence shown here is derived from an EMBL/GenBank/DDBJ whole genome shotgun (WGS) entry which is preliminary data.</text>
</comment>
<dbReference type="RefSeq" id="WP_076324226.1">
    <property type="nucleotide sequence ID" value="NZ_MRTF01000007.1"/>
</dbReference>
<evidence type="ECO:0000313" key="9">
    <source>
        <dbReference type="Proteomes" id="UP000187074"/>
    </source>
</evidence>
<dbReference type="STRING" id="1401.BK123_20435"/>
<evidence type="ECO:0000256" key="3">
    <source>
        <dbReference type="ARBA" id="ARBA00022801"/>
    </source>
</evidence>
<dbReference type="GO" id="GO:0004553">
    <property type="term" value="F:hydrolase activity, hydrolyzing O-glycosyl compounds"/>
    <property type="evidence" value="ECO:0007669"/>
    <property type="project" value="InterPro"/>
</dbReference>
<dbReference type="Gene3D" id="2.115.10.20">
    <property type="entry name" value="Glycosyl hydrolase domain, family 43"/>
    <property type="match status" value="1"/>
</dbReference>
<evidence type="ECO:0000256" key="1">
    <source>
        <dbReference type="ARBA" id="ARBA00009865"/>
    </source>
</evidence>
<dbReference type="SUPFAM" id="SSF75005">
    <property type="entry name" value="Arabinanase/levansucrase/invertase"/>
    <property type="match status" value="1"/>
</dbReference>
<dbReference type="CDD" id="cd18820">
    <property type="entry name" value="GH43_LbAraf43-like"/>
    <property type="match status" value="1"/>
</dbReference>
<keyword evidence="4 7" id="KW-0326">Glycosidase</keyword>
<comment type="similarity">
    <text evidence="1 7">Belongs to the glycosyl hydrolase 43 family.</text>
</comment>
<evidence type="ECO:0000256" key="5">
    <source>
        <dbReference type="PIRSR" id="PIRSR606710-1"/>
    </source>
</evidence>
<dbReference type="Proteomes" id="UP000187074">
    <property type="component" value="Unassembled WGS sequence"/>
</dbReference>
<gene>
    <name evidence="8" type="ORF">BK123_20435</name>
</gene>
<evidence type="ECO:0000313" key="8">
    <source>
        <dbReference type="EMBL" id="OME90734.1"/>
    </source>
</evidence>
<protein>
    <submittedName>
        <fullName evidence="8">Alpha-N-arabinofuranosidase</fullName>
    </submittedName>
</protein>
<evidence type="ECO:0000256" key="2">
    <source>
        <dbReference type="ARBA" id="ARBA00022729"/>
    </source>
</evidence>
<dbReference type="PIRSF" id="PIRSF025414">
    <property type="entry name" value="Alpha-L-arabinofuranosidase"/>
    <property type="match status" value="1"/>
</dbReference>
<feature type="active site" description="Proton donor" evidence="5">
    <location>
        <position position="190"/>
    </location>
</feature>
<feature type="site" description="Important for catalytic activity, responsible for pKa modulation of the active site Glu and correct orientation of both the proton donor and substrate" evidence="6">
    <location>
        <position position="128"/>
    </location>
</feature>
<dbReference type="InterPro" id="IPR006710">
    <property type="entry name" value="Glyco_hydro_43"/>
</dbReference>
<name>A0A1R1AYC1_PAELA</name>
<evidence type="ECO:0000256" key="6">
    <source>
        <dbReference type="PIRSR" id="PIRSR606710-2"/>
    </source>
</evidence>
<organism evidence="8 9">
    <name type="scientific">Paenibacillus lautus</name>
    <name type="common">Bacillus lautus</name>
    <dbReference type="NCBI Taxonomy" id="1401"/>
    <lineage>
        <taxon>Bacteria</taxon>
        <taxon>Bacillati</taxon>
        <taxon>Bacillota</taxon>
        <taxon>Bacilli</taxon>
        <taxon>Bacillales</taxon>
        <taxon>Paenibacillaceae</taxon>
        <taxon>Paenibacillus</taxon>
    </lineage>
</organism>
<reference evidence="8 9" key="1">
    <citation type="submission" date="2016-11" db="EMBL/GenBank/DDBJ databases">
        <title>Paenibacillus species isolates.</title>
        <authorList>
            <person name="Beno S.M."/>
        </authorList>
    </citation>
    <scope>NUCLEOTIDE SEQUENCE [LARGE SCALE GENOMIC DNA]</scope>
    <source>
        <strain evidence="8 9">FSL F4-0100</strain>
    </source>
</reference>
<dbReference type="PANTHER" id="PTHR43817:SF1">
    <property type="entry name" value="HYDROLASE, FAMILY 43, PUTATIVE (AFU_ORTHOLOGUE AFUA_3G01660)-RELATED"/>
    <property type="match status" value="1"/>
</dbReference>
<dbReference type="AlphaFoldDB" id="A0A1R1AYC1"/>
<dbReference type="Pfam" id="PF04616">
    <property type="entry name" value="Glyco_hydro_43"/>
    <property type="match status" value="1"/>
</dbReference>
<dbReference type="PANTHER" id="PTHR43817">
    <property type="entry name" value="GLYCOSYL HYDROLASE"/>
    <property type="match status" value="1"/>
</dbReference>
<feature type="active site" description="Proton acceptor" evidence="5">
    <location>
        <position position="17"/>
    </location>
</feature>
<dbReference type="GO" id="GO:0005975">
    <property type="term" value="P:carbohydrate metabolic process"/>
    <property type="evidence" value="ECO:0007669"/>
    <property type="project" value="InterPro"/>
</dbReference>
<dbReference type="InterPro" id="IPR023296">
    <property type="entry name" value="Glyco_hydro_beta-prop_sf"/>
</dbReference>
<sequence>MPHGPTFNNPIVEQAADPWVWKHTDGHYYFMSTRRDRLELTQSATLTGLAEGRKKTIWSPEAGGRYSYNLWAPEIHHLDNKWYIYFTANDGGGDESRQICVLENVEPDPMEGEWEWKGALPTPVPGLDGTVMTLGNQLYFLYAGYGHFPDYGSAIYIMRMSNPWTLTGDHVLLTAPTLSWEKQGGMAINEGPVILQRNGRIFLVYSASTTWSEDYALGMLTMDETADPMDPLSWTKSMEPVFCKSVGNGVYATGHNSFTQSPDGKEDWIVYHALPAPGADTALRSTRIQKFDWKPDGTPDFGVPASDSEAIPIPSGESCMRIHNINE</sequence>
<dbReference type="EMBL" id="MRTF01000007">
    <property type="protein sequence ID" value="OME90734.1"/>
    <property type="molecule type" value="Genomic_DNA"/>
</dbReference>
<keyword evidence="3 7" id="KW-0378">Hydrolase</keyword>
<accession>A0A1R1AYC1</accession>
<keyword evidence="2" id="KW-0732">Signal</keyword>
<dbReference type="OrthoDB" id="177947at2"/>
<proteinExistence type="inferred from homology"/>
<evidence type="ECO:0000256" key="7">
    <source>
        <dbReference type="RuleBase" id="RU361187"/>
    </source>
</evidence>
<dbReference type="InterPro" id="IPR016828">
    <property type="entry name" value="Alpha-L-arabinofuranosidase"/>
</dbReference>
<evidence type="ECO:0000256" key="4">
    <source>
        <dbReference type="ARBA" id="ARBA00023295"/>
    </source>
</evidence>